<accession>A0ABV3YUD6</accession>
<dbReference type="Pfam" id="PF09832">
    <property type="entry name" value="DUF2059"/>
    <property type="match status" value="1"/>
</dbReference>
<evidence type="ECO:0000313" key="4">
    <source>
        <dbReference type="Proteomes" id="UP001560296"/>
    </source>
</evidence>
<dbReference type="InterPro" id="IPR018637">
    <property type="entry name" value="DUF2059"/>
</dbReference>
<dbReference type="Proteomes" id="UP001560296">
    <property type="component" value="Unassembled WGS sequence"/>
</dbReference>
<evidence type="ECO:0000256" key="1">
    <source>
        <dbReference type="SAM" id="SignalP"/>
    </source>
</evidence>
<gene>
    <name evidence="3" type="ORF">AB5S05_08970</name>
</gene>
<name>A0ABV3YUD6_9PSED</name>
<feature type="domain" description="DUF2059" evidence="2">
    <location>
        <begin position="90"/>
        <end position="149"/>
    </location>
</feature>
<evidence type="ECO:0000259" key="2">
    <source>
        <dbReference type="Pfam" id="PF09832"/>
    </source>
</evidence>
<organism evidence="3 4">
    <name type="scientific">Pseudomonas zhanjiangensis</name>
    <dbReference type="NCBI Taxonomy" id="3239015"/>
    <lineage>
        <taxon>Bacteria</taxon>
        <taxon>Pseudomonadati</taxon>
        <taxon>Pseudomonadota</taxon>
        <taxon>Gammaproteobacteria</taxon>
        <taxon>Pseudomonadales</taxon>
        <taxon>Pseudomonadaceae</taxon>
        <taxon>Pseudomonas</taxon>
    </lineage>
</organism>
<proteinExistence type="predicted"/>
<keyword evidence="4" id="KW-1185">Reference proteome</keyword>
<comment type="caution">
    <text evidence="3">The sequence shown here is derived from an EMBL/GenBank/DDBJ whole genome shotgun (WGS) entry which is preliminary data.</text>
</comment>
<dbReference type="PROSITE" id="PS51257">
    <property type="entry name" value="PROKAR_LIPOPROTEIN"/>
    <property type="match status" value="1"/>
</dbReference>
<evidence type="ECO:0000313" key="3">
    <source>
        <dbReference type="EMBL" id="MEX6502190.1"/>
    </source>
</evidence>
<keyword evidence="1" id="KW-0732">Signal</keyword>
<reference evidence="3 4" key="1">
    <citation type="submission" date="2024-07" db="EMBL/GenBank/DDBJ databases">
        <authorList>
            <person name="Li M."/>
        </authorList>
    </citation>
    <scope>NUCLEOTIDE SEQUENCE [LARGE SCALE GENOMIC DNA]</scope>
    <source>
        <strain evidence="3 4">25A3E</strain>
    </source>
</reference>
<dbReference type="RefSeq" id="WP_369287157.1">
    <property type="nucleotide sequence ID" value="NZ_JBFTEG010000005.1"/>
</dbReference>
<protein>
    <submittedName>
        <fullName evidence="3">DUF2059 domain-containing protein</fullName>
    </submittedName>
</protein>
<sequence length="166" mass="18329">MQRLSALCGAILLACCSAQVLADAASHSADAERFLRLARADKLLVPVYAQVQQMFAQRFAESGAPDSQRALLERYQAKANAALDRAVGWEQIKPAMIELYTDRFDEQEMRELLAFYQSALGRKVLEQMPLLTAQSSQMAQDKLQAAVPQVNKLLAQMSAELGSNKP</sequence>
<feature type="chain" id="PRO_5045178903" evidence="1">
    <location>
        <begin position="23"/>
        <end position="166"/>
    </location>
</feature>
<feature type="signal peptide" evidence="1">
    <location>
        <begin position="1"/>
        <end position="22"/>
    </location>
</feature>
<dbReference type="EMBL" id="JBFTEG010000005">
    <property type="protein sequence ID" value="MEX6502190.1"/>
    <property type="molecule type" value="Genomic_DNA"/>
</dbReference>